<evidence type="ECO:0000256" key="1">
    <source>
        <dbReference type="ARBA" id="ARBA00004429"/>
    </source>
</evidence>
<evidence type="ECO:0000256" key="2">
    <source>
        <dbReference type="ARBA" id="ARBA00005745"/>
    </source>
</evidence>
<dbReference type="InterPro" id="IPR018076">
    <property type="entry name" value="T2SS_GspF_dom"/>
</dbReference>
<evidence type="ECO:0000256" key="6">
    <source>
        <dbReference type="ARBA" id="ARBA00022989"/>
    </source>
</evidence>
<dbReference type="Pfam" id="PF00482">
    <property type="entry name" value="T2SSF"/>
    <property type="match status" value="2"/>
</dbReference>
<dbReference type="STRING" id="1968527.B5M47_02570"/>
<organism evidence="10 11">
    <name type="scientific">candidate division CPR3 bacterium 4484_211</name>
    <dbReference type="NCBI Taxonomy" id="1968527"/>
    <lineage>
        <taxon>Bacteria</taxon>
        <taxon>Bacteria division CPR3</taxon>
    </lineage>
</organism>
<evidence type="ECO:0000259" key="9">
    <source>
        <dbReference type="Pfam" id="PF00482"/>
    </source>
</evidence>
<feature type="transmembrane region" description="Helical" evidence="8">
    <location>
        <begin position="169"/>
        <end position="190"/>
    </location>
</feature>
<protein>
    <recommendedName>
        <fullName evidence="9">Type II secretion system protein GspF domain-containing protein</fullName>
    </recommendedName>
</protein>
<keyword evidence="5 8" id="KW-0812">Transmembrane</keyword>
<feature type="domain" description="Type II secretion system protein GspF" evidence="9">
    <location>
        <begin position="68"/>
        <end position="191"/>
    </location>
</feature>
<keyword evidence="6 8" id="KW-1133">Transmembrane helix</keyword>
<evidence type="ECO:0000256" key="4">
    <source>
        <dbReference type="ARBA" id="ARBA00022519"/>
    </source>
</evidence>
<dbReference type="FunFam" id="1.20.81.30:FF:000001">
    <property type="entry name" value="Type II secretion system protein F"/>
    <property type="match status" value="2"/>
</dbReference>
<evidence type="ECO:0000256" key="5">
    <source>
        <dbReference type="ARBA" id="ARBA00022692"/>
    </source>
</evidence>
<dbReference type="PANTHER" id="PTHR30012">
    <property type="entry name" value="GENERAL SECRETION PATHWAY PROTEIN"/>
    <property type="match status" value="1"/>
</dbReference>
<comment type="similarity">
    <text evidence="2">Belongs to the GSP F family.</text>
</comment>
<dbReference type="EMBL" id="MZGJ01000013">
    <property type="protein sequence ID" value="OQX50924.1"/>
    <property type="molecule type" value="Genomic_DNA"/>
</dbReference>
<evidence type="ECO:0000313" key="11">
    <source>
        <dbReference type="Proteomes" id="UP000192520"/>
    </source>
</evidence>
<dbReference type="AlphaFoldDB" id="A0A1W9NXW4"/>
<feature type="transmembrane region" description="Helical" evidence="8">
    <location>
        <begin position="374"/>
        <end position="395"/>
    </location>
</feature>
<name>A0A1W9NXW4_UNCC3</name>
<proteinExistence type="inferred from homology"/>
<feature type="domain" description="Type II secretion system protein GspF" evidence="9">
    <location>
        <begin position="271"/>
        <end position="393"/>
    </location>
</feature>
<evidence type="ECO:0000256" key="8">
    <source>
        <dbReference type="SAM" id="Phobius"/>
    </source>
</evidence>
<dbReference type="Gene3D" id="1.20.81.30">
    <property type="entry name" value="Type II secretion system (T2SS), domain F"/>
    <property type="match status" value="2"/>
</dbReference>
<comment type="caution">
    <text evidence="10">The sequence shown here is derived from an EMBL/GenBank/DDBJ whole genome shotgun (WGS) entry which is preliminary data.</text>
</comment>
<evidence type="ECO:0000313" key="10">
    <source>
        <dbReference type="EMBL" id="OQX50924.1"/>
    </source>
</evidence>
<dbReference type="InterPro" id="IPR042094">
    <property type="entry name" value="T2SS_GspF_sf"/>
</dbReference>
<accession>A0A1W9NXW4</accession>
<keyword evidence="3" id="KW-1003">Cell membrane</keyword>
<evidence type="ECO:0000256" key="7">
    <source>
        <dbReference type="ARBA" id="ARBA00023136"/>
    </source>
</evidence>
<evidence type="ECO:0000256" key="3">
    <source>
        <dbReference type="ARBA" id="ARBA00022475"/>
    </source>
</evidence>
<keyword evidence="7 8" id="KW-0472">Membrane</keyword>
<feature type="transmembrane region" description="Helical" evidence="8">
    <location>
        <begin position="217"/>
        <end position="236"/>
    </location>
</feature>
<dbReference type="PANTHER" id="PTHR30012:SF0">
    <property type="entry name" value="TYPE II SECRETION SYSTEM PROTEIN F-RELATED"/>
    <property type="match status" value="1"/>
</dbReference>
<comment type="subcellular location">
    <subcellularLocation>
        <location evidence="1">Cell inner membrane</location>
        <topology evidence="1">Multi-pass membrane protein</topology>
    </subcellularLocation>
</comment>
<reference evidence="11" key="1">
    <citation type="submission" date="2017-03" db="EMBL/GenBank/DDBJ databases">
        <title>Novel pathways for hydrocarbon cycling and metabolic interdependencies in hydrothermal sediment communities.</title>
        <authorList>
            <person name="Dombrowski N."/>
            <person name="Seitz K."/>
            <person name="Teske A."/>
            <person name="Baker B."/>
        </authorList>
    </citation>
    <scope>NUCLEOTIDE SEQUENCE [LARGE SCALE GENOMIC DNA]</scope>
</reference>
<sequence>MKSFKYTAVDSEGHPRSGVISALSAHQAIDLLRDKSLIVTGISEQRHFNLSEYFNSLKGISPVDRIIFTRQLAVMLDAGIPIVKSLRTLQEQIRDPLLSEIVKEVAEEVDGGSSLYKAMSKHPLAFNKLYLSLVNAGERSGNLVEVLTRLSENMQRDHDFKGKIKGAMIYPLVIVVVMLAVVLIMVLFVIPRLKGLYEELGATLPVTTRMILKMSDLFVNFWWLVLLVCVSGFWAFKRYAKTDRGRLVVAGMQLRMPIFGLLAKHTQLASFTRTLGMLITSGLPILQSLEIANQTMENEILHQGMVDAMKAVERGESFGEIISGNRQFPSIFSEMVRVGESTGKLDNVLKNISEYFENEATRTVENLSSLLEPIVIVMLGVGVGFLIISLILPIYSLTSQF</sequence>
<keyword evidence="4" id="KW-0997">Cell inner membrane</keyword>
<dbReference type="InterPro" id="IPR003004">
    <property type="entry name" value="GspF/PilC"/>
</dbReference>
<dbReference type="GO" id="GO:0005886">
    <property type="term" value="C:plasma membrane"/>
    <property type="evidence" value="ECO:0007669"/>
    <property type="project" value="UniProtKB-SubCell"/>
</dbReference>
<dbReference type="PRINTS" id="PR00812">
    <property type="entry name" value="BCTERIALGSPF"/>
</dbReference>
<gene>
    <name evidence="10" type="ORF">B5M47_02570</name>
</gene>
<dbReference type="Proteomes" id="UP000192520">
    <property type="component" value="Unassembled WGS sequence"/>
</dbReference>